<sequence>MFDVISDSDMGRRLEPVLVKMNPAVGKAEYITPALVLGVVPLLVANWFIAAAILGRDCIVLYEGGNITECGGGLSEEEISATSGLVALVMLAIQIGLIVLVRRRIRSGPQ</sequence>
<organism evidence="2 3">
    <name type="scientific">Streptosporangium jomthongense</name>
    <dbReference type="NCBI Taxonomy" id="1193683"/>
    <lineage>
        <taxon>Bacteria</taxon>
        <taxon>Bacillati</taxon>
        <taxon>Actinomycetota</taxon>
        <taxon>Actinomycetes</taxon>
        <taxon>Streptosporangiales</taxon>
        <taxon>Streptosporangiaceae</taxon>
        <taxon>Streptosporangium</taxon>
    </lineage>
</organism>
<proteinExistence type="predicted"/>
<dbReference type="RefSeq" id="WP_386188295.1">
    <property type="nucleotide sequence ID" value="NZ_JBHSBC010000003.1"/>
</dbReference>
<evidence type="ECO:0000313" key="2">
    <source>
        <dbReference type="EMBL" id="MFC3979519.1"/>
    </source>
</evidence>
<evidence type="ECO:0000313" key="3">
    <source>
        <dbReference type="Proteomes" id="UP001595698"/>
    </source>
</evidence>
<comment type="caution">
    <text evidence="2">The sequence shown here is derived from an EMBL/GenBank/DDBJ whole genome shotgun (WGS) entry which is preliminary data.</text>
</comment>
<name>A0ABV8EV91_9ACTN</name>
<dbReference type="Proteomes" id="UP001595698">
    <property type="component" value="Unassembled WGS sequence"/>
</dbReference>
<keyword evidence="1" id="KW-0472">Membrane</keyword>
<keyword evidence="3" id="KW-1185">Reference proteome</keyword>
<protein>
    <recommendedName>
        <fullName evidence="4">ABC transmembrane type-1 domain-containing protein</fullName>
    </recommendedName>
</protein>
<keyword evidence="1" id="KW-1133">Transmembrane helix</keyword>
<evidence type="ECO:0000256" key="1">
    <source>
        <dbReference type="SAM" id="Phobius"/>
    </source>
</evidence>
<evidence type="ECO:0008006" key="4">
    <source>
        <dbReference type="Google" id="ProtNLM"/>
    </source>
</evidence>
<reference evidence="3" key="1">
    <citation type="journal article" date="2019" name="Int. J. Syst. Evol. Microbiol.">
        <title>The Global Catalogue of Microorganisms (GCM) 10K type strain sequencing project: providing services to taxonomists for standard genome sequencing and annotation.</title>
        <authorList>
            <consortium name="The Broad Institute Genomics Platform"/>
            <consortium name="The Broad Institute Genome Sequencing Center for Infectious Disease"/>
            <person name="Wu L."/>
            <person name="Ma J."/>
        </authorList>
    </citation>
    <scope>NUCLEOTIDE SEQUENCE [LARGE SCALE GENOMIC DNA]</scope>
    <source>
        <strain evidence="3">TBRC 7912</strain>
    </source>
</reference>
<dbReference type="EMBL" id="JBHSBC010000003">
    <property type="protein sequence ID" value="MFC3979519.1"/>
    <property type="molecule type" value="Genomic_DNA"/>
</dbReference>
<accession>A0ABV8EV91</accession>
<feature type="transmembrane region" description="Helical" evidence="1">
    <location>
        <begin position="30"/>
        <end position="54"/>
    </location>
</feature>
<feature type="transmembrane region" description="Helical" evidence="1">
    <location>
        <begin position="81"/>
        <end position="101"/>
    </location>
</feature>
<keyword evidence="1" id="KW-0812">Transmembrane</keyword>
<gene>
    <name evidence="2" type="ORF">ACFOYY_05280</name>
</gene>